<evidence type="ECO:0000313" key="1">
    <source>
        <dbReference type="EMBL" id="PSL52158.1"/>
    </source>
</evidence>
<dbReference type="AlphaFoldDB" id="A0A2P8I120"/>
<name>A0A2P8I120_SACCR</name>
<dbReference type="Proteomes" id="UP000241118">
    <property type="component" value="Unassembled WGS sequence"/>
</dbReference>
<sequence>MDAIAADDMLMFINAATTSTSQREFHGGADDQRLSLDFLHDYVLGNYRDLYAAALALDINDHNAALIVRKLLATTGDATAGQRQAEGRLIARRLRALPPQRVYDLFRALRRARVNNRRTRAIIREWFAGRPDPAFDAVKYRTGLKRALRHAHVAPDGELGPFLFTPDDRRRYDTPLLETWRRAHYEQASVYELPYTVAEGFAAKHRIDRATFLKRIEPRMTRLERLRVQESARRGKAAVVVDLGSMPLTRLAPYVLSLPVPERVDRRGELTGALRAAAVRAAGRAAGGWGRVAAVLDDSFSASGSAQKRRRPLAVALACHYLLAELAAEYVPLWTSGRTDALLAHPYGMTPLGERVLDALEHAPDRLLIVSDGWDNAPYGLASEVLRVWRARLDPARRVVAVHLNPVYDADDFDVKRLAAAVPTVGVRDAEDVPALVGFARFTEGRTGFADLRAHFDDRVARFLEEG</sequence>
<accession>A0A2P8I120</accession>
<protein>
    <recommendedName>
        <fullName evidence="3">TROVE domain-containing protein</fullName>
    </recommendedName>
</protein>
<evidence type="ECO:0008006" key="3">
    <source>
        <dbReference type="Google" id="ProtNLM"/>
    </source>
</evidence>
<proteinExistence type="predicted"/>
<gene>
    <name evidence="1" type="ORF">B0I31_115110</name>
</gene>
<organism evidence="1 2">
    <name type="scientific">Saccharothrix carnea</name>
    <dbReference type="NCBI Taxonomy" id="1280637"/>
    <lineage>
        <taxon>Bacteria</taxon>
        <taxon>Bacillati</taxon>
        <taxon>Actinomycetota</taxon>
        <taxon>Actinomycetes</taxon>
        <taxon>Pseudonocardiales</taxon>
        <taxon>Pseudonocardiaceae</taxon>
        <taxon>Saccharothrix</taxon>
    </lineage>
</organism>
<reference evidence="1 2" key="1">
    <citation type="submission" date="2018-03" db="EMBL/GenBank/DDBJ databases">
        <title>Genomic Encyclopedia of Type Strains, Phase III (KMG-III): the genomes of soil and plant-associated and newly described type strains.</title>
        <authorList>
            <person name="Whitman W."/>
        </authorList>
    </citation>
    <scope>NUCLEOTIDE SEQUENCE [LARGE SCALE GENOMIC DNA]</scope>
    <source>
        <strain evidence="1 2">CGMCC 4.7097</strain>
    </source>
</reference>
<keyword evidence="2" id="KW-1185">Reference proteome</keyword>
<dbReference type="EMBL" id="PYAX01000015">
    <property type="protein sequence ID" value="PSL52158.1"/>
    <property type="molecule type" value="Genomic_DNA"/>
</dbReference>
<evidence type="ECO:0000313" key="2">
    <source>
        <dbReference type="Proteomes" id="UP000241118"/>
    </source>
</evidence>
<comment type="caution">
    <text evidence="1">The sequence shown here is derived from an EMBL/GenBank/DDBJ whole genome shotgun (WGS) entry which is preliminary data.</text>
</comment>
<dbReference type="RefSeq" id="WP_219910910.1">
    <property type="nucleotide sequence ID" value="NZ_PYAX01000015.1"/>
</dbReference>